<dbReference type="OrthoDB" id="2013972at2759"/>
<dbReference type="Gene3D" id="3.40.50.150">
    <property type="entry name" value="Vaccinia Virus protein VP39"/>
    <property type="match status" value="1"/>
</dbReference>
<name>A0A8H7UYQ1_9FUNG</name>
<dbReference type="SUPFAM" id="SSF53335">
    <property type="entry name" value="S-adenosyl-L-methionine-dependent methyltransferases"/>
    <property type="match status" value="1"/>
</dbReference>
<sequence>MVFFSSLKNLFSRKDKKTLNTSNLRNIAKKKALTCSDSQQNSKNSTAVNSPVNSVTNNSCSGYNFQFKDGRRYHADSDVAYILPNDDDEADRVHQQHWILQYALKSNFQAPLSDALEKGITVLDSGCGPATWTFEMGEAWPNSTFHGIDASCVFPENIKPANVEFVISNIAKEIPYPDNTFDYIHQRLLLLGLTNDDWENALKELFRVLKPGGYIELAEPDLQDLENMGPILRKLQYTMSDMLKSRNMPNKVACELESRLIKAGFVNQKLKITPLKLNHTDKAGTLLWDDYRQAYLNVRPVMAMIVPEWEDPEVYEQYVTACGLEAEKNKSNVNWYSCYAQKPTQ</sequence>
<accession>A0A8H7UYQ1</accession>
<dbReference type="Pfam" id="PF13649">
    <property type="entry name" value="Methyltransf_25"/>
    <property type="match status" value="1"/>
</dbReference>
<dbReference type="PANTHER" id="PTHR43591:SF24">
    <property type="entry name" value="2-METHOXY-6-POLYPRENYL-1,4-BENZOQUINOL METHYLASE, MITOCHONDRIAL"/>
    <property type="match status" value="1"/>
</dbReference>
<dbReference type="EMBL" id="JAEPRC010000369">
    <property type="protein sequence ID" value="KAG2199012.1"/>
    <property type="molecule type" value="Genomic_DNA"/>
</dbReference>
<dbReference type="InterPro" id="IPR029063">
    <property type="entry name" value="SAM-dependent_MTases_sf"/>
</dbReference>
<dbReference type="GO" id="GO:0008168">
    <property type="term" value="F:methyltransferase activity"/>
    <property type="evidence" value="ECO:0007669"/>
    <property type="project" value="TreeGrafter"/>
</dbReference>
<dbReference type="Proteomes" id="UP000650833">
    <property type="component" value="Unassembled WGS sequence"/>
</dbReference>
<evidence type="ECO:0000259" key="1">
    <source>
        <dbReference type="Pfam" id="PF13649"/>
    </source>
</evidence>
<keyword evidence="3" id="KW-1185">Reference proteome</keyword>
<dbReference type="AlphaFoldDB" id="A0A8H7UYQ1"/>
<reference evidence="2" key="1">
    <citation type="submission" date="2020-12" db="EMBL/GenBank/DDBJ databases">
        <title>Metabolic potential, ecology and presence of endohyphal bacteria is reflected in genomic diversity of Mucoromycotina.</title>
        <authorList>
            <person name="Muszewska A."/>
            <person name="Okrasinska A."/>
            <person name="Steczkiewicz K."/>
            <person name="Drgas O."/>
            <person name="Orlowska M."/>
            <person name="Perlinska-Lenart U."/>
            <person name="Aleksandrzak-Piekarczyk T."/>
            <person name="Szatraj K."/>
            <person name="Zielenkiewicz U."/>
            <person name="Pilsyk S."/>
            <person name="Malc E."/>
            <person name="Mieczkowski P."/>
            <person name="Kruszewska J.S."/>
            <person name="Biernat P."/>
            <person name="Pawlowska J."/>
        </authorList>
    </citation>
    <scope>NUCLEOTIDE SEQUENCE</scope>
    <source>
        <strain evidence="2">CBS 226.32</strain>
    </source>
</reference>
<feature type="domain" description="Methyltransferase" evidence="1">
    <location>
        <begin position="122"/>
        <end position="213"/>
    </location>
</feature>
<evidence type="ECO:0000313" key="3">
    <source>
        <dbReference type="Proteomes" id="UP000650833"/>
    </source>
</evidence>
<dbReference type="PANTHER" id="PTHR43591">
    <property type="entry name" value="METHYLTRANSFERASE"/>
    <property type="match status" value="1"/>
</dbReference>
<organism evidence="2 3">
    <name type="scientific">Mucor plumbeus</name>
    <dbReference type="NCBI Taxonomy" id="97098"/>
    <lineage>
        <taxon>Eukaryota</taxon>
        <taxon>Fungi</taxon>
        <taxon>Fungi incertae sedis</taxon>
        <taxon>Mucoromycota</taxon>
        <taxon>Mucoromycotina</taxon>
        <taxon>Mucoromycetes</taxon>
        <taxon>Mucorales</taxon>
        <taxon>Mucorineae</taxon>
        <taxon>Mucoraceae</taxon>
        <taxon>Mucor</taxon>
    </lineage>
</organism>
<gene>
    <name evidence="2" type="ORF">INT46_011402</name>
</gene>
<dbReference type="CDD" id="cd02440">
    <property type="entry name" value="AdoMet_MTases"/>
    <property type="match status" value="1"/>
</dbReference>
<evidence type="ECO:0000313" key="2">
    <source>
        <dbReference type="EMBL" id="KAG2199012.1"/>
    </source>
</evidence>
<proteinExistence type="predicted"/>
<protein>
    <recommendedName>
        <fullName evidence="1">Methyltransferase domain-containing protein</fullName>
    </recommendedName>
</protein>
<dbReference type="InterPro" id="IPR041698">
    <property type="entry name" value="Methyltransf_25"/>
</dbReference>
<comment type="caution">
    <text evidence="2">The sequence shown here is derived from an EMBL/GenBank/DDBJ whole genome shotgun (WGS) entry which is preliminary data.</text>
</comment>